<evidence type="ECO:0000313" key="2">
    <source>
        <dbReference type="EMBL" id="KNC88313.1"/>
    </source>
</evidence>
<dbReference type="PROSITE" id="PS51257">
    <property type="entry name" value="PROKAR_LIPOPROTEIN"/>
    <property type="match status" value="1"/>
</dbReference>
<reference evidence="2 3" key="1">
    <citation type="journal article" date="2015" name="Appl. Environ. Microbiol.">
        <title>The Enterobacterium Trabulsiella odontotermitis Presents Novel Adaptations Related to Its Association with Fungus-Growing Termites.</title>
        <authorList>
            <person name="Sapountzis P."/>
            <person name="Gruntjes T."/>
            <person name="Otani S."/>
            <person name="Estevez J."/>
            <person name="da Costa R.R."/>
            <person name="Plunkett G.3rd."/>
            <person name="Perna N.T."/>
            <person name="Poulsen M."/>
        </authorList>
    </citation>
    <scope>NUCLEOTIDE SEQUENCE [LARGE SCALE GENOMIC DNA]</scope>
    <source>
        <strain evidence="2 3">12</strain>
    </source>
</reference>
<keyword evidence="1" id="KW-0732">Signal</keyword>
<protein>
    <submittedName>
        <fullName evidence="2">Cor protein</fullName>
    </submittedName>
</protein>
<dbReference type="RefSeq" id="WP_049858313.1">
    <property type="nucleotide sequence ID" value="NZ_JNGI01000184.1"/>
</dbReference>
<feature type="signal peptide" evidence="1">
    <location>
        <begin position="1"/>
        <end position="18"/>
    </location>
</feature>
<sequence>MTKLLLFAAVSFMLTGCAGVPEKQTPVCQGTAIIGGQETTVEIYGMRKVGAQTQYRAGPPFSWHWVSKNNFTSTTCK</sequence>
<name>A0A0L0GJ07_9ENTR</name>
<comment type="caution">
    <text evidence="2">The sequence shown here is derived from an EMBL/GenBank/DDBJ whole genome shotgun (WGS) entry which is preliminary data.</text>
</comment>
<dbReference type="AlphaFoldDB" id="A0A0L0GJ07"/>
<dbReference type="STRING" id="379893.GCA_001297775_02849"/>
<gene>
    <name evidence="2" type="ORF">GM31_11380</name>
</gene>
<feature type="chain" id="PRO_5005539303" evidence="1">
    <location>
        <begin position="19"/>
        <end position="77"/>
    </location>
</feature>
<dbReference type="PATRIC" id="fig|379893.4.peg.2316"/>
<evidence type="ECO:0000313" key="3">
    <source>
        <dbReference type="Proteomes" id="UP000037393"/>
    </source>
</evidence>
<dbReference type="Proteomes" id="UP000037393">
    <property type="component" value="Unassembled WGS sequence"/>
</dbReference>
<dbReference type="OrthoDB" id="6556223at2"/>
<evidence type="ECO:0000256" key="1">
    <source>
        <dbReference type="SAM" id="SignalP"/>
    </source>
</evidence>
<proteinExistence type="predicted"/>
<accession>A0A0L0GJ07</accession>
<dbReference type="EMBL" id="JNGI01000184">
    <property type="protein sequence ID" value="KNC88313.1"/>
    <property type="molecule type" value="Genomic_DNA"/>
</dbReference>
<keyword evidence="3" id="KW-1185">Reference proteome</keyword>
<organism evidence="2 3">
    <name type="scientific">Trabulsiella odontotermitis</name>
    <dbReference type="NCBI Taxonomy" id="379893"/>
    <lineage>
        <taxon>Bacteria</taxon>
        <taxon>Pseudomonadati</taxon>
        <taxon>Pseudomonadota</taxon>
        <taxon>Gammaproteobacteria</taxon>
        <taxon>Enterobacterales</taxon>
        <taxon>Enterobacteriaceae</taxon>
        <taxon>Trabulsiella</taxon>
    </lineage>
</organism>